<protein>
    <submittedName>
        <fullName evidence="1">Uncharacterized protein</fullName>
    </submittedName>
</protein>
<keyword evidence="2" id="KW-1185">Reference proteome</keyword>
<reference evidence="1 2" key="1">
    <citation type="submission" date="2016-11" db="EMBL/GenBank/DDBJ databases">
        <authorList>
            <person name="Jaros S."/>
            <person name="Januszkiewicz K."/>
            <person name="Wedrychowicz H."/>
        </authorList>
    </citation>
    <scope>NUCLEOTIDE SEQUENCE [LARGE SCALE GENOMIC DNA]</scope>
    <source>
        <strain evidence="1 2">DSM 45627</strain>
    </source>
</reference>
<proteinExistence type="predicted"/>
<name>A0A1M5T9Q0_9ACTN</name>
<evidence type="ECO:0000313" key="1">
    <source>
        <dbReference type="EMBL" id="SHH47505.1"/>
    </source>
</evidence>
<organism evidence="1 2">
    <name type="scientific">Jatrophihabitans endophyticus</name>
    <dbReference type="NCBI Taxonomy" id="1206085"/>
    <lineage>
        <taxon>Bacteria</taxon>
        <taxon>Bacillati</taxon>
        <taxon>Actinomycetota</taxon>
        <taxon>Actinomycetes</taxon>
        <taxon>Jatrophihabitantales</taxon>
        <taxon>Jatrophihabitantaceae</taxon>
        <taxon>Jatrophihabitans</taxon>
    </lineage>
</organism>
<accession>A0A1M5T9Q0</accession>
<dbReference type="STRING" id="1206085.SAMN05443575_3947"/>
<gene>
    <name evidence="1" type="ORF">SAMN05443575_3947</name>
</gene>
<dbReference type="AlphaFoldDB" id="A0A1M5T9Q0"/>
<sequence length="278" mass="29431">MAVTRRTGVVVTLLVVVAVLVVAAVLVRTFWDRARDTFTADTCTFGSYEVDPDQASVAATMIGAVTRYRTELPTRAQVLVLAAAMQESKLTNIPAGQGDRDSVGVLQQRPSQGWGNGKAAPLTDVGEATTEFLDALVKIDGWEKMPAAEAIQAVQISADGSLYAQHEPQATVMAAALSGRRAAAVSCRFDAPTKVASATRVARQVARELGIDTPTATDARTVRVPGARWQTAAWLVANADRLGIDRVAYSGREWTRQNGWGKGTTSEAAVVATMATTG</sequence>
<dbReference type="EMBL" id="FQVU01000006">
    <property type="protein sequence ID" value="SHH47505.1"/>
    <property type="molecule type" value="Genomic_DNA"/>
</dbReference>
<dbReference type="Proteomes" id="UP000186132">
    <property type="component" value="Unassembled WGS sequence"/>
</dbReference>
<evidence type="ECO:0000313" key="2">
    <source>
        <dbReference type="Proteomes" id="UP000186132"/>
    </source>
</evidence>